<evidence type="ECO:0000259" key="1">
    <source>
        <dbReference type="Pfam" id="PF13417"/>
    </source>
</evidence>
<proteinExistence type="predicted"/>
<dbReference type="InterPro" id="IPR036282">
    <property type="entry name" value="Glutathione-S-Trfase_C_sf"/>
</dbReference>
<evidence type="ECO:0000313" key="4">
    <source>
        <dbReference type="Proteomes" id="UP000754644"/>
    </source>
</evidence>
<dbReference type="InterPro" id="IPR004045">
    <property type="entry name" value="Glutathione_S-Trfase_N"/>
</dbReference>
<dbReference type="Gene3D" id="1.20.1050.10">
    <property type="match status" value="2"/>
</dbReference>
<comment type="caution">
    <text evidence="3">The sequence shown here is derived from an EMBL/GenBank/DDBJ whole genome shotgun (WGS) entry which is preliminary data.</text>
</comment>
<evidence type="ECO:0000313" key="3">
    <source>
        <dbReference type="EMBL" id="NQV64738.1"/>
    </source>
</evidence>
<reference evidence="3" key="1">
    <citation type="submission" date="2020-05" db="EMBL/GenBank/DDBJ databases">
        <title>Sulfur intermediates as new biogeochemical hubs in an aquatic model microbial ecosystem.</title>
        <authorList>
            <person name="Vigneron A."/>
        </authorList>
    </citation>
    <scope>NUCLEOTIDE SEQUENCE</scope>
    <source>
        <strain evidence="3">Bin.250</strain>
    </source>
</reference>
<dbReference type="SUPFAM" id="SSF52833">
    <property type="entry name" value="Thioredoxin-like"/>
    <property type="match status" value="1"/>
</dbReference>
<sequence>MIQQDSNAGIHTLYGTPLSLYTGKARAYLIKQRIPYREITPTTAHFRDQVRPNAGGQSIPIIETAEGEVIRDSTAIIDHFETLGGGQALPKGPRQRFLARLFDVIGSEGLLRPAMHYRWNYPAENLNFLAFHFQSMIPRDRDRIALAEKTMLRMRNAGEAFGAVSSTFTLVESLYAEFLDLLNTHLRDIPYLLGSTPTIADYGMMAPMYAHLGRDPKPLALMQAQAIHVFRWVERMNRPEPDIGEYAIADEAASFILAQAAGDDYIPDSLIPLLQHIARDLVPETVAAATLINRWLEEQQPESLTPIERGVGFCQFEIDQVAINALAQPYRFFLLARVQADYQALDVADQASVMAMADKCHLAPLLSATLTREIGRANNQEVWL</sequence>
<dbReference type="Pfam" id="PF21972">
    <property type="entry name" value="Arc1p_N_like"/>
    <property type="match status" value="1"/>
</dbReference>
<dbReference type="InterPro" id="IPR053836">
    <property type="entry name" value="Arc1-like_N"/>
</dbReference>
<dbReference type="Pfam" id="PF13417">
    <property type="entry name" value="GST_N_3"/>
    <property type="match status" value="1"/>
</dbReference>
<dbReference type="CDD" id="cd00570">
    <property type="entry name" value="GST_N_family"/>
    <property type="match status" value="1"/>
</dbReference>
<dbReference type="EMBL" id="JABMOJ010000190">
    <property type="protein sequence ID" value="NQV64738.1"/>
    <property type="molecule type" value="Genomic_DNA"/>
</dbReference>
<dbReference type="AlphaFoldDB" id="A0A973A8H8"/>
<gene>
    <name evidence="3" type="ORF">HQ497_05165</name>
</gene>
<name>A0A973A8H8_9GAMM</name>
<feature type="domain" description="Nuclear-export cofactor Arc1-like N-terminal" evidence="2">
    <location>
        <begin position="169"/>
        <end position="236"/>
    </location>
</feature>
<feature type="domain" description="GST N-terminal" evidence="1">
    <location>
        <begin position="13"/>
        <end position="84"/>
    </location>
</feature>
<dbReference type="Proteomes" id="UP000754644">
    <property type="component" value="Unassembled WGS sequence"/>
</dbReference>
<evidence type="ECO:0000259" key="2">
    <source>
        <dbReference type="Pfam" id="PF21972"/>
    </source>
</evidence>
<dbReference type="Gene3D" id="3.40.30.10">
    <property type="entry name" value="Glutaredoxin"/>
    <property type="match status" value="1"/>
</dbReference>
<accession>A0A973A8H8</accession>
<dbReference type="SUPFAM" id="SSF47616">
    <property type="entry name" value="GST C-terminal domain-like"/>
    <property type="match status" value="1"/>
</dbReference>
<dbReference type="GO" id="GO:0032991">
    <property type="term" value="C:protein-containing complex"/>
    <property type="evidence" value="ECO:0007669"/>
    <property type="project" value="UniProtKB-ARBA"/>
</dbReference>
<organism evidence="3 4">
    <name type="scientific">SAR86 cluster bacterium</name>
    <dbReference type="NCBI Taxonomy" id="2030880"/>
    <lineage>
        <taxon>Bacteria</taxon>
        <taxon>Pseudomonadati</taxon>
        <taxon>Pseudomonadota</taxon>
        <taxon>Gammaproteobacteria</taxon>
        <taxon>SAR86 cluster</taxon>
    </lineage>
</organism>
<dbReference type="InterPro" id="IPR036249">
    <property type="entry name" value="Thioredoxin-like_sf"/>
</dbReference>
<protein>
    <submittedName>
        <fullName evidence="3">Glutathione S-transferase</fullName>
    </submittedName>
</protein>